<dbReference type="InterPro" id="IPR038765">
    <property type="entry name" value="Papain-like_cys_pep_sf"/>
</dbReference>
<accession>A0A8X6XG44</accession>
<evidence type="ECO:0000256" key="4">
    <source>
        <dbReference type="ARBA" id="ARBA00022723"/>
    </source>
</evidence>
<evidence type="ECO:0000256" key="1">
    <source>
        <dbReference type="ARBA" id="ARBA00000707"/>
    </source>
</evidence>
<comment type="catalytic activity">
    <reaction evidence="1 12">
        <text>Thiol-dependent hydrolysis of ester, thioester, amide, peptide and isopeptide bonds formed by the C-terminal Gly of ubiquitin (a 76-residue protein attached to proteins as an intracellular targeting signal).</text>
        <dbReference type="EC" id="3.4.19.12"/>
    </reaction>
</comment>
<dbReference type="InterPro" id="IPR013083">
    <property type="entry name" value="Znf_RING/FYVE/PHD"/>
</dbReference>
<evidence type="ECO:0000256" key="3">
    <source>
        <dbReference type="ARBA" id="ARBA00022670"/>
    </source>
</evidence>
<dbReference type="GO" id="GO:0004843">
    <property type="term" value="F:cysteine-type deubiquitinase activity"/>
    <property type="evidence" value="ECO:0007669"/>
    <property type="project" value="UniProtKB-UniRule"/>
</dbReference>
<dbReference type="SUPFAM" id="SSF57850">
    <property type="entry name" value="RING/U-box"/>
    <property type="match status" value="1"/>
</dbReference>
<evidence type="ECO:0000256" key="8">
    <source>
        <dbReference type="ARBA" id="ARBA00022801"/>
    </source>
</evidence>
<keyword evidence="3 12" id="KW-0645">Protease</keyword>
<dbReference type="PROSITE" id="PS50271">
    <property type="entry name" value="ZF_UBP"/>
    <property type="match status" value="1"/>
</dbReference>
<evidence type="ECO:0000256" key="10">
    <source>
        <dbReference type="ARBA" id="ARBA00022833"/>
    </source>
</evidence>
<protein>
    <recommendedName>
        <fullName evidence="12">Ubiquitin carboxyl-terminal hydrolase</fullName>
        <ecNumber evidence="12">3.4.19.12</ecNumber>
    </recommendedName>
</protein>
<dbReference type="Gene3D" id="3.90.70.10">
    <property type="entry name" value="Cysteine proteinases"/>
    <property type="match status" value="2"/>
</dbReference>
<name>A0A8X6XG44_9ARAC</name>
<keyword evidence="7 12" id="KW-0833">Ubl conjugation pathway</keyword>
<proteinExistence type="inferred from homology"/>
<dbReference type="Proteomes" id="UP000886998">
    <property type="component" value="Unassembled WGS sequence"/>
</dbReference>
<keyword evidence="6 11" id="KW-0863">Zinc-finger</keyword>
<dbReference type="SUPFAM" id="SSF54001">
    <property type="entry name" value="Cysteine proteinases"/>
    <property type="match status" value="2"/>
</dbReference>
<evidence type="ECO:0000259" key="14">
    <source>
        <dbReference type="PROSITE" id="PS50271"/>
    </source>
</evidence>
<dbReference type="GO" id="GO:0016579">
    <property type="term" value="P:protein deubiquitination"/>
    <property type="evidence" value="ECO:0007669"/>
    <property type="project" value="InterPro"/>
</dbReference>
<dbReference type="FunFam" id="3.30.40.10:FF:000026">
    <property type="entry name" value="Ubiquitin carboxyl-terminal hydrolase"/>
    <property type="match status" value="1"/>
</dbReference>
<dbReference type="InterPro" id="IPR041432">
    <property type="entry name" value="UBP13_Znf-UBP_var"/>
</dbReference>
<evidence type="ECO:0000256" key="9">
    <source>
        <dbReference type="ARBA" id="ARBA00022807"/>
    </source>
</evidence>
<organism evidence="15 16">
    <name type="scientific">Trichonephila inaurata madagascariensis</name>
    <dbReference type="NCBI Taxonomy" id="2747483"/>
    <lineage>
        <taxon>Eukaryota</taxon>
        <taxon>Metazoa</taxon>
        <taxon>Ecdysozoa</taxon>
        <taxon>Arthropoda</taxon>
        <taxon>Chelicerata</taxon>
        <taxon>Arachnida</taxon>
        <taxon>Araneae</taxon>
        <taxon>Araneomorphae</taxon>
        <taxon>Entelegynae</taxon>
        <taxon>Araneoidea</taxon>
        <taxon>Nephilidae</taxon>
        <taxon>Trichonephila</taxon>
        <taxon>Trichonephila inaurata</taxon>
    </lineage>
</organism>
<evidence type="ECO:0000313" key="15">
    <source>
        <dbReference type="EMBL" id="GFY53197.1"/>
    </source>
</evidence>
<dbReference type="SMART" id="SM00290">
    <property type="entry name" value="ZnF_UBP"/>
    <property type="match status" value="1"/>
</dbReference>
<dbReference type="OrthoDB" id="361536at2759"/>
<dbReference type="EC" id="3.4.19.12" evidence="12"/>
<evidence type="ECO:0000256" key="11">
    <source>
        <dbReference type="PROSITE-ProRule" id="PRU00502"/>
    </source>
</evidence>
<dbReference type="PANTHER" id="PTHR21646">
    <property type="entry name" value="UBIQUITIN CARBOXYL-TERMINAL HYDROLASE"/>
    <property type="match status" value="1"/>
</dbReference>
<comment type="caution">
    <text evidence="15">The sequence shown here is derived from an EMBL/GenBank/DDBJ whole genome shotgun (WGS) entry which is preliminary data.</text>
</comment>
<dbReference type="GO" id="GO:0008270">
    <property type="term" value="F:zinc ion binding"/>
    <property type="evidence" value="ECO:0007669"/>
    <property type="project" value="UniProtKB-KW"/>
</dbReference>
<dbReference type="Pfam" id="PF00443">
    <property type="entry name" value="UCH"/>
    <property type="match status" value="2"/>
</dbReference>
<dbReference type="InterPro" id="IPR001394">
    <property type="entry name" value="Peptidase_C19_UCH"/>
</dbReference>
<dbReference type="PROSITE" id="PS00973">
    <property type="entry name" value="USP_2"/>
    <property type="match status" value="1"/>
</dbReference>
<dbReference type="InterPro" id="IPR018200">
    <property type="entry name" value="USP_CS"/>
</dbReference>
<keyword evidence="9 12" id="KW-0788">Thiol protease</keyword>
<comment type="similarity">
    <text evidence="2 12">Belongs to the peptidase C19 family.</text>
</comment>
<dbReference type="Pfam" id="PF17807">
    <property type="entry name" value="zf-UBP_var"/>
    <property type="match status" value="1"/>
</dbReference>
<gene>
    <name evidence="15" type="primary">USP5</name>
    <name evidence="15" type="ORF">TNIN_11371</name>
</gene>
<dbReference type="Gene3D" id="3.30.40.10">
    <property type="entry name" value="Zinc/RING finger domain, C3HC4 (zinc finger)"/>
    <property type="match status" value="2"/>
</dbReference>
<keyword evidence="4" id="KW-0479">Metal-binding</keyword>
<reference evidence="15" key="1">
    <citation type="submission" date="2020-08" db="EMBL/GenBank/DDBJ databases">
        <title>Multicomponent nature underlies the extraordinary mechanical properties of spider dragline silk.</title>
        <authorList>
            <person name="Kono N."/>
            <person name="Nakamura H."/>
            <person name="Mori M."/>
            <person name="Yoshida Y."/>
            <person name="Ohtoshi R."/>
            <person name="Malay A.D."/>
            <person name="Moran D.A.P."/>
            <person name="Tomita M."/>
            <person name="Numata K."/>
            <person name="Arakawa K."/>
        </authorList>
    </citation>
    <scope>NUCLEOTIDE SEQUENCE</scope>
</reference>
<feature type="domain" description="UBP-type" evidence="14">
    <location>
        <begin position="164"/>
        <end position="272"/>
    </location>
</feature>
<evidence type="ECO:0000256" key="7">
    <source>
        <dbReference type="ARBA" id="ARBA00022786"/>
    </source>
</evidence>
<sequence>MATSMLLPFIQKVRIPTSGDKVYKEECVLCFDTPESENGLYICMSLFLGFCRKHVQAYFFKTSNSLFLHLKRFKREVEGTDVSTSNPTKLAIGLEGGFNVGGKKYEYEDHNSIVLLPEFHVISLPCPDLPESVQLSIGSILEIDAASIQEEADALAGTWDGMAREITKHAELNQLDNGVKIPPKDWQCQVCGLKENLWLNLTDGAIHCGRKYFNGQGGNNHAVEHYEKTKYPLVVKLGTITSEASDVYSYDEDNMVVDPYLPQHLAHFGINIKDLQKTDKSMVELEIDLNQRIGEWAIIQESGTKLVPLFGPGYTGLENLGNSCYLNSVMQVLFNIPDFVKCYYEKCDNIFNEFILDAPRNINVQMAKLAYGLWSGEYSNAPENAKDPKEPVPDNNLERAVDWIFSHAEEMEVDSPAATEVKAQFRDGAEKYKLVAFISHMGTSTVAGHYVCHIFKDGRWVIFNDNKVALSENPPKDLAYLYIYQRISVS</sequence>
<feature type="domain" description="USP" evidence="13">
    <location>
        <begin position="1"/>
        <end position="487"/>
    </location>
</feature>
<dbReference type="InterPro" id="IPR028889">
    <property type="entry name" value="USP"/>
</dbReference>
<dbReference type="PROSITE" id="PS50235">
    <property type="entry name" value="USP_3"/>
    <property type="match status" value="1"/>
</dbReference>
<dbReference type="GO" id="GO:0006508">
    <property type="term" value="P:proteolysis"/>
    <property type="evidence" value="ECO:0007669"/>
    <property type="project" value="UniProtKB-KW"/>
</dbReference>
<keyword evidence="10" id="KW-0862">Zinc</keyword>
<dbReference type="PANTHER" id="PTHR21646:SF10">
    <property type="entry name" value="UBIQUITIN CARBOXYL-TERMINAL HYDROLASE 14"/>
    <property type="match status" value="1"/>
</dbReference>
<evidence type="ECO:0000256" key="12">
    <source>
        <dbReference type="RuleBase" id="RU366025"/>
    </source>
</evidence>
<evidence type="ECO:0000259" key="13">
    <source>
        <dbReference type="PROSITE" id="PS50235"/>
    </source>
</evidence>
<evidence type="ECO:0000313" key="16">
    <source>
        <dbReference type="Proteomes" id="UP000886998"/>
    </source>
</evidence>
<dbReference type="EMBL" id="BMAV01009150">
    <property type="protein sequence ID" value="GFY53197.1"/>
    <property type="molecule type" value="Genomic_DNA"/>
</dbReference>
<dbReference type="InterPro" id="IPR050185">
    <property type="entry name" value="Ub_carboxyl-term_hydrolase"/>
</dbReference>
<keyword evidence="5" id="KW-0677">Repeat</keyword>
<dbReference type="AlphaFoldDB" id="A0A8X6XG44"/>
<dbReference type="PROSITE" id="PS00972">
    <property type="entry name" value="USP_1"/>
    <property type="match status" value="1"/>
</dbReference>
<evidence type="ECO:0000256" key="2">
    <source>
        <dbReference type="ARBA" id="ARBA00009085"/>
    </source>
</evidence>
<keyword evidence="8 12" id="KW-0378">Hydrolase</keyword>
<dbReference type="InterPro" id="IPR001607">
    <property type="entry name" value="Znf_UBP"/>
</dbReference>
<evidence type="ECO:0000256" key="6">
    <source>
        <dbReference type="ARBA" id="ARBA00022771"/>
    </source>
</evidence>
<dbReference type="Pfam" id="PF02148">
    <property type="entry name" value="zf-UBP"/>
    <property type="match status" value="1"/>
</dbReference>
<evidence type="ECO:0000256" key="5">
    <source>
        <dbReference type="ARBA" id="ARBA00022737"/>
    </source>
</evidence>
<keyword evidence="16" id="KW-1185">Reference proteome</keyword>